<sequence>MDFINITSNSTLLGNDTWYNETLLLEDPFYESMTEMCITFLLICCALAMCLNTVVVISVHWIRTPLKPNLKISYSVTDYRVVGGAKQKHRMASSSKEVGPKKRKVTEELRSFQERWTINYFFVEFKAKPICLICSESVSVLKEYNIKRHYETKHANKFDKYKGQLREAQVNDLKRKLSAQQQIFTRANSESTCYVKASYAVAAILAKKMKPYSDGEIVKECLETVAEILCPEKKKDFSNISLSRQTITRRVDDIGKHIEDNLKNRASEFIFYALALDESTDMTDTAQIAIFIRGVDAHFNKTEELAALYPLKDTTKSRDLLEAVTSTLNRFSLQLENLSGLTTDGAPAMVGKHEGLVKLIENEASKVGNTSLLNFHCIIHQENLCAKSLKMDHVMKVVVKVVNFIRSKGLNHRQFQEFLKSLDSEYGDVTFFAEVRWLTRAKMLKRVFDLKQEIQSFFESKSKSIPEFQDKEWISDFAFLVDITSHLNEVNSSLQGKDHLINNLHDLVSAFQMKLGLWEQQLGTNNLTHFPSLSKQPDITLATTARYASLISDLKLEFENRFQDFKKHHILFSAFATPFSTDIGSLPGYLQMECCEMQCDAQLKEKFHQVGLEDFYRKYFDKEKYPAFYKHALFMISLFGNTYVCEQLFSRMNLSLAIADAISSSMTGVLLFTEKIDAIEEMGMLPCVIELIRLTGIVITVLHLLALSLNHYIGILKPLHYNVIVTKRKVTTVIGFLWLLPLLLVFILSTVENHGLLLKNIINNTCNEDIFTTFISRLSYSMLFFLPIVLMIFCYSHILVAVRKQQNKWKKLSRLGSTKSKGKIKTSNDKAFHGTCETDIIYIAENSKNWNCAVVRILVGWLPGLMFFIMLCTDCPINGDALKTLNRDYKYEVTIARLVENMLIILKMFANPIIYTIRIKEIKAL</sequence>
<keyword evidence="4 6" id="KW-1133">Transmembrane helix</keyword>
<dbReference type="Pfam" id="PF18658">
    <property type="entry name" value="zf-C2H2_12"/>
    <property type="match status" value="1"/>
</dbReference>
<keyword evidence="5 6" id="KW-0472">Membrane</keyword>
<evidence type="ECO:0000256" key="3">
    <source>
        <dbReference type="ARBA" id="ARBA00022692"/>
    </source>
</evidence>
<feature type="transmembrane region" description="Helical" evidence="6">
    <location>
        <begin position="38"/>
        <end position="62"/>
    </location>
</feature>
<evidence type="ECO:0000256" key="5">
    <source>
        <dbReference type="ARBA" id="ARBA00023136"/>
    </source>
</evidence>
<dbReference type="InterPro" id="IPR000276">
    <property type="entry name" value="GPCR_Rhodpsn"/>
</dbReference>
<feature type="transmembrane region" description="Helical" evidence="6">
    <location>
        <begin position="730"/>
        <end position="751"/>
    </location>
</feature>
<dbReference type="SUPFAM" id="SSF81321">
    <property type="entry name" value="Family A G protein-coupled receptor-like"/>
    <property type="match status" value="1"/>
</dbReference>
<dbReference type="PANTHER" id="PTHR45913:SF21">
    <property type="entry name" value="DUF4371 DOMAIN-CONTAINING PROTEIN"/>
    <property type="match status" value="1"/>
</dbReference>
<dbReference type="InterPro" id="IPR012337">
    <property type="entry name" value="RNaseH-like_sf"/>
</dbReference>
<accession>A0A653BYX8</accession>
<feature type="domain" description="G-protein coupled receptors family 1 profile" evidence="7">
    <location>
        <begin position="630"/>
        <end position="915"/>
    </location>
</feature>
<dbReference type="PRINTS" id="PR00237">
    <property type="entry name" value="GPCRRHODOPSN"/>
</dbReference>
<evidence type="ECO:0000256" key="1">
    <source>
        <dbReference type="ARBA" id="ARBA00004370"/>
    </source>
</evidence>
<evidence type="ECO:0000256" key="2">
    <source>
        <dbReference type="ARBA" id="ARBA00010663"/>
    </source>
</evidence>
<name>A0A653BYX8_CALMS</name>
<protein>
    <recommendedName>
        <fullName evidence="7">G-protein coupled receptors family 1 profile domain-containing protein</fullName>
    </recommendedName>
</protein>
<dbReference type="Pfam" id="PF00001">
    <property type="entry name" value="7tm_1"/>
    <property type="match status" value="1"/>
</dbReference>
<proteinExistence type="inferred from homology"/>
<evidence type="ECO:0000259" key="7">
    <source>
        <dbReference type="PROSITE" id="PS50262"/>
    </source>
</evidence>
<dbReference type="SUPFAM" id="SSF53098">
    <property type="entry name" value="Ribonuclease H-like"/>
    <property type="match status" value="1"/>
</dbReference>
<dbReference type="InterPro" id="IPR040647">
    <property type="entry name" value="SPIN-DOC_Znf-C2H2"/>
</dbReference>
<keyword evidence="9" id="KW-1185">Reference proteome</keyword>
<dbReference type="InterPro" id="IPR017452">
    <property type="entry name" value="GPCR_Rhodpsn_7TM"/>
</dbReference>
<dbReference type="Proteomes" id="UP000410492">
    <property type="component" value="Unassembled WGS sequence"/>
</dbReference>
<dbReference type="PANTHER" id="PTHR45913">
    <property type="entry name" value="EPM2A-INTERACTING PROTEIN 1"/>
    <property type="match status" value="1"/>
</dbReference>
<organism evidence="8 9">
    <name type="scientific">Callosobruchus maculatus</name>
    <name type="common">Southern cowpea weevil</name>
    <name type="synonym">Pulse bruchid</name>
    <dbReference type="NCBI Taxonomy" id="64391"/>
    <lineage>
        <taxon>Eukaryota</taxon>
        <taxon>Metazoa</taxon>
        <taxon>Ecdysozoa</taxon>
        <taxon>Arthropoda</taxon>
        <taxon>Hexapoda</taxon>
        <taxon>Insecta</taxon>
        <taxon>Pterygota</taxon>
        <taxon>Neoptera</taxon>
        <taxon>Endopterygota</taxon>
        <taxon>Coleoptera</taxon>
        <taxon>Polyphaga</taxon>
        <taxon>Cucujiformia</taxon>
        <taxon>Chrysomeloidea</taxon>
        <taxon>Chrysomelidae</taxon>
        <taxon>Bruchinae</taxon>
        <taxon>Bruchini</taxon>
        <taxon>Callosobruchus</taxon>
    </lineage>
</organism>
<dbReference type="Gene3D" id="1.20.1070.10">
    <property type="entry name" value="Rhodopsin 7-helix transmembrane proteins"/>
    <property type="match status" value="1"/>
</dbReference>
<feature type="transmembrane region" description="Helical" evidence="6">
    <location>
        <begin position="691"/>
        <end position="709"/>
    </location>
</feature>
<dbReference type="GO" id="GO:0016020">
    <property type="term" value="C:membrane"/>
    <property type="evidence" value="ECO:0007669"/>
    <property type="project" value="UniProtKB-SubCell"/>
</dbReference>
<comment type="similarity">
    <text evidence="2">Belongs to the G-protein coupled receptor 1 family.</text>
</comment>
<reference evidence="8 9" key="1">
    <citation type="submission" date="2019-01" db="EMBL/GenBank/DDBJ databases">
        <authorList>
            <person name="Sayadi A."/>
        </authorList>
    </citation>
    <scope>NUCLEOTIDE SEQUENCE [LARGE SCALE GENOMIC DNA]</scope>
</reference>
<comment type="subcellular location">
    <subcellularLocation>
        <location evidence="1">Membrane</location>
    </subcellularLocation>
</comment>
<evidence type="ECO:0000256" key="4">
    <source>
        <dbReference type="ARBA" id="ARBA00022989"/>
    </source>
</evidence>
<feature type="transmembrane region" description="Helical" evidence="6">
    <location>
        <begin position="782"/>
        <end position="802"/>
    </location>
</feature>
<keyword evidence="3 6" id="KW-0812">Transmembrane</keyword>
<evidence type="ECO:0000313" key="8">
    <source>
        <dbReference type="EMBL" id="VEN40157.1"/>
    </source>
</evidence>
<dbReference type="PROSITE" id="PS50262">
    <property type="entry name" value="G_PROTEIN_RECEP_F1_2"/>
    <property type="match status" value="1"/>
</dbReference>
<feature type="transmembrane region" description="Helical" evidence="6">
    <location>
        <begin position="853"/>
        <end position="871"/>
    </location>
</feature>
<evidence type="ECO:0000256" key="6">
    <source>
        <dbReference type="SAM" id="Phobius"/>
    </source>
</evidence>
<gene>
    <name evidence="8" type="ORF">CALMAC_LOCUS4427</name>
</gene>
<dbReference type="GO" id="GO:0004930">
    <property type="term" value="F:G protein-coupled receptor activity"/>
    <property type="evidence" value="ECO:0007669"/>
    <property type="project" value="InterPro"/>
</dbReference>
<dbReference type="EMBL" id="CAACVG010006392">
    <property type="protein sequence ID" value="VEN40157.1"/>
    <property type="molecule type" value="Genomic_DNA"/>
</dbReference>
<dbReference type="AlphaFoldDB" id="A0A653BYX8"/>
<evidence type="ECO:0000313" key="9">
    <source>
        <dbReference type="Proteomes" id="UP000410492"/>
    </source>
</evidence>
<dbReference type="CDD" id="cd00637">
    <property type="entry name" value="7tm_classA_rhodopsin-like"/>
    <property type="match status" value="1"/>
</dbReference>
<dbReference type="OrthoDB" id="9894375at2759"/>